<reference evidence="2 3" key="1">
    <citation type="journal article" date="2024" name="G3 (Bethesda)">
        <title>Genome assembly of Hibiscus sabdariffa L. provides insights into metabolisms of medicinal natural products.</title>
        <authorList>
            <person name="Kim T."/>
        </authorList>
    </citation>
    <scope>NUCLEOTIDE SEQUENCE [LARGE SCALE GENOMIC DNA]</scope>
    <source>
        <strain evidence="2">TK-2024</strain>
        <tissue evidence="2">Old leaves</tissue>
    </source>
</reference>
<dbReference type="EMBL" id="JBBPBM010000065">
    <property type="protein sequence ID" value="KAK8515125.1"/>
    <property type="molecule type" value="Genomic_DNA"/>
</dbReference>
<protein>
    <submittedName>
        <fullName evidence="2">Uncharacterized protein</fullName>
    </submittedName>
</protein>
<dbReference type="PANTHER" id="PTHR11017">
    <property type="entry name" value="LEUCINE-RICH REPEAT-CONTAINING PROTEIN"/>
    <property type="match status" value="1"/>
</dbReference>
<keyword evidence="3" id="KW-1185">Reference proteome</keyword>
<proteinExistence type="predicted"/>
<comment type="caution">
    <text evidence="2">The sequence shown here is derived from an EMBL/GenBank/DDBJ whole genome shotgun (WGS) entry which is preliminary data.</text>
</comment>
<gene>
    <name evidence="2" type="ORF">V6N12_001285</name>
</gene>
<accession>A0ABR2C6S9</accession>
<feature type="region of interest" description="Disordered" evidence="1">
    <location>
        <begin position="581"/>
        <end position="612"/>
    </location>
</feature>
<dbReference type="Gene3D" id="3.80.10.10">
    <property type="entry name" value="Ribonuclease Inhibitor"/>
    <property type="match status" value="2"/>
</dbReference>
<dbReference type="InterPro" id="IPR044974">
    <property type="entry name" value="Disease_R_plants"/>
</dbReference>
<dbReference type="PANTHER" id="PTHR11017:SF479">
    <property type="entry name" value="DISEASE RESISTANCE PROTEIN (TIR-NBS-LRR CLASS) FAMILY"/>
    <property type="match status" value="1"/>
</dbReference>
<dbReference type="InterPro" id="IPR032675">
    <property type="entry name" value="LRR_dom_sf"/>
</dbReference>
<organism evidence="2 3">
    <name type="scientific">Hibiscus sabdariffa</name>
    <name type="common">roselle</name>
    <dbReference type="NCBI Taxonomy" id="183260"/>
    <lineage>
        <taxon>Eukaryota</taxon>
        <taxon>Viridiplantae</taxon>
        <taxon>Streptophyta</taxon>
        <taxon>Embryophyta</taxon>
        <taxon>Tracheophyta</taxon>
        <taxon>Spermatophyta</taxon>
        <taxon>Magnoliopsida</taxon>
        <taxon>eudicotyledons</taxon>
        <taxon>Gunneridae</taxon>
        <taxon>Pentapetalae</taxon>
        <taxon>rosids</taxon>
        <taxon>malvids</taxon>
        <taxon>Malvales</taxon>
        <taxon>Malvaceae</taxon>
        <taxon>Malvoideae</taxon>
        <taxon>Hibiscus</taxon>
    </lineage>
</organism>
<feature type="compositionally biased region" description="Basic and acidic residues" evidence="1">
    <location>
        <begin position="593"/>
        <end position="612"/>
    </location>
</feature>
<dbReference type="SUPFAM" id="SSF52058">
    <property type="entry name" value="L domain-like"/>
    <property type="match status" value="1"/>
</dbReference>
<name>A0ABR2C6S9_9ROSI</name>
<feature type="compositionally biased region" description="Acidic residues" evidence="1">
    <location>
        <begin position="583"/>
        <end position="592"/>
    </location>
</feature>
<evidence type="ECO:0000256" key="1">
    <source>
        <dbReference type="SAM" id="MobiDB-lite"/>
    </source>
</evidence>
<evidence type="ECO:0000313" key="2">
    <source>
        <dbReference type="EMBL" id="KAK8515125.1"/>
    </source>
</evidence>
<sequence>MGKNIVRQESKDPGKRSRLWNSNDVYQVLKNNKGTHLIEGIKVDMSQIDNLLLSSLFENMFNLRYIHCYVPVHSWSYWCNKPPANGVSILSLPNELRYLRWEYYPFKSLPPSFNPKNLVVLKLNYGKMKRLWNEDNYKDIVNLRVIDVSDSENLKKIPSLVGAINLKSLNCSDCESLVELPRLAHLTSLEELRFRGCYNLTKFPELPDILSELDLSDTKIEEVPDSIQHLLRLELLCFRNCPIVKFPKIPRSIKLLDFSGTQIEEVSSSLDPLSKLEYLDMSFTLVQNVGSNILKLEYLKSLDLSYCPIVQFPEIEVPSPILTFKRLEYLTMVGCQSLELLSELPPDLKDLNAHGCTSLEDVSFTHQNLNSFDGEGYFFMIFWNCFNLNQYSISNIEANAMLKIQSLAEKCASRYDQEFSPKWEPKLICCFPGNKISANRFEYQSMNSFLSLEIAPSVNGVSRFLVFAICLVVDLTDCHCMADVEFICEYQLATASGFEKFRCELSPKPIHWPEQEGMGDHVLILCGKDMVRQDKNYVKASFEFRIKNREVERCGVHVFYVDAESYKITDVMRCDESNQNFDSQEDADIGGDEGDRGSKRLKNFHLEDATSR</sequence>
<dbReference type="Proteomes" id="UP001472677">
    <property type="component" value="Unassembled WGS sequence"/>
</dbReference>
<evidence type="ECO:0000313" key="3">
    <source>
        <dbReference type="Proteomes" id="UP001472677"/>
    </source>
</evidence>